<sequence>MTTSTAAANRQSIDTEIILYLRKYGYLSNTENNTQLTFEEGEIKQAISLFQEYYQIQGNGTLNNYTLYQMRKLRCGLPDILHHE</sequence>
<dbReference type="InterPro" id="IPR036365">
    <property type="entry name" value="PGBD-like_sf"/>
</dbReference>
<protein>
    <recommendedName>
        <fullName evidence="3">Peptidoglycan binding-like domain-containing protein</fullName>
    </recommendedName>
</protein>
<dbReference type="EMBL" id="KQ981204">
    <property type="protein sequence ID" value="KYN44986.1"/>
    <property type="molecule type" value="Genomic_DNA"/>
</dbReference>
<keyword evidence="2" id="KW-1185">Reference proteome</keyword>
<dbReference type="AlphaFoldDB" id="A0A195FX32"/>
<reference evidence="1 2" key="1">
    <citation type="submission" date="2016-03" db="EMBL/GenBank/DDBJ databases">
        <title>Trachymyrmex septentrionalis WGS genome.</title>
        <authorList>
            <person name="Nygaard S."/>
            <person name="Hu H."/>
            <person name="Boomsma J."/>
            <person name="Zhang G."/>
        </authorList>
    </citation>
    <scope>NUCLEOTIDE SEQUENCE [LARGE SCALE GENOMIC DNA]</scope>
    <source>
        <strain evidence="1">Tsep2-gDNA-1</strain>
        <tissue evidence="1">Whole body</tissue>
    </source>
</reference>
<accession>A0A195FX32</accession>
<organism evidence="1 2">
    <name type="scientific">Trachymyrmex septentrionalis</name>
    <dbReference type="NCBI Taxonomy" id="34720"/>
    <lineage>
        <taxon>Eukaryota</taxon>
        <taxon>Metazoa</taxon>
        <taxon>Ecdysozoa</taxon>
        <taxon>Arthropoda</taxon>
        <taxon>Hexapoda</taxon>
        <taxon>Insecta</taxon>
        <taxon>Pterygota</taxon>
        <taxon>Neoptera</taxon>
        <taxon>Endopterygota</taxon>
        <taxon>Hymenoptera</taxon>
        <taxon>Apocrita</taxon>
        <taxon>Aculeata</taxon>
        <taxon>Formicoidea</taxon>
        <taxon>Formicidae</taxon>
        <taxon>Myrmicinae</taxon>
        <taxon>Trachymyrmex</taxon>
    </lineage>
</organism>
<dbReference type="Gene3D" id="1.10.101.10">
    <property type="entry name" value="PGBD-like superfamily/PGBD"/>
    <property type="match status" value="1"/>
</dbReference>
<evidence type="ECO:0008006" key="3">
    <source>
        <dbReference type="Google" id="ProtNLM"/>
    </source>
</evidence>
<dbReference type="SUPFAM" id="SSF47090">
    <property type="entry name" value="PGBD-like"/>
    <property type="match status" value="1"/>
</dbReference>
<evidence type="ECO:0000313" key="1">
    <source>
        <dbReference type="EMBL" id="KYN44986.1"/>
    </source>
</evidence>
<dbReference type="Proteomes" id="UP000078541">
    <property type="component" value="Unassembled WGS sequence"/>
</dbReference>
<name>A0A195FX32_9HYME</name>
<proteinExistence type="predicted"/>
<evidence type="ECO:0000313" key="2">
    <source>
        <dbReference type="Proteomes" id="UP000078541"/>
    </source>
</evidence>
<gene>
    <name evidence="1" type="ORF">ALC56_00638</name>
</gene>
<dbReference type="InterPro" id="IPR036366">
    <property type="entry name" value="PGBDSf"/>
</dbReference>